<dbReference type="InterPro" id="IPR000551">
    <property type="entry name" value="MerR-type_HTH_dom"/>
</dbReference>
<gene>
    <name evidence="4" type="ORF">SAMN04487969_112135</name>
</gene>
<evidence type="ECO:0000256" key="2">
    <source>
        <dbReference type="SAM" id="Coils"/>
    </source>
</evidence>
<dbReference type="CDD" id="cd01109">
    <property type="entry name" value="HTH_YyaN"/>
    <property type="match status" value="1"/>
</dbReference>
<keyword evidence="5" id="KW-1185">Reference proteome</keyword>
<dbReference type="Proteomes" id="UP000183410">
    <property type="component" value="Unassembled WGS sequence"/>
</dbReference>
<dbReference type="Pfam" id="PF13411">
    <property type="entry name" value="MerR_1"/>
    <property type="match status" value="1"/>
</dbReference>
<protein>
    <submittedName>
        <fullName evidence="4">DNA-binding transcriptional regulator, MerR family</fullName>
    </submittedName>
</protein>
<accession>A0A1I2FJW1</accession>
<dbReference type="Gene3D" id="1.10.1660.10">
    <property type="match status" value="1"/>
</dbReference>
<sequence length="142" mass="16534">MTELKETREMQGVQDSGEIYTIKEAAELGGLSEDTIRYYEKIGVLPQAERKNNTHRFYRMKDVETMKMLVCLKKTGMSLDEIRPFIGVSFDDKPSDYSELMQLMLNHKQQMQQQMADLQQVLDFIDDKLKITAFKQKEGCPL</sequence>
<evidence type="ECO:0000256" key="1">
    <source>
        <dbReference type="ARBA" id="ARBA00023125"/>
    </source>
</evidence>
<evidence type="ECO:0000313" key="5">
    <source>
        <dbReference type="Proteomes" id="UP000183410"/>
    </source>
</evidence>
<dbReference type="EMBL" id="FONN01000012">
    <property type="protein sequence ID" value="SFF05575.1"/>
    <property type="molecule type" value="Genomic_DNA"/>
</dbReference>
<dbReference type="GO" id="GO:0003700">
    <property type="term" value="F:DNA-binding transcription factor activity"/>
    <property type="evidence" value="ECO:0007669"/>
    <property type="project" value="InterPro"/>
</dbReference>
<dbReference type="PROSITE" id="PS50937">
    <property type="entry name" value="HTH_MERR_2"/>
    <property type="match status" value="1"/>
</dbReference>
<dbReference type="GO" id="GO:0003677">
    <property type="term" value="F:DNA binding"/>
    <property type="evidence" value="ECO:0007669"/>
    <property type="project" value="UniProtKB-KW"/>
</dbReference>
<reference evidence="5" key="1">
    <citation type="submission" date="2016-10" db="EMBL/GenBank/DDBJ databases">
        <authorList>
            <person name="Varghese N."/>
            <person name="Submissions S."/>
        </authorList>
    </citation>
    <scope>NUCLEOTIDE SEQUENCE [LARGE SCALE GENOMIC DNA]</scope>
    <source>
        <strain evidence="5">CGMCC 1.10223</strain>
    </source>
</reference>
<dbReference type="SMART" id="SM00422">
    <property type="entry name" value="HTH_MERR"/>
    <property type="match status" value="1"/>
</dbReference>
<dbReference type="RefSeq" id="WP_231594296.1">
    <property type="nucleotide sequence ID" value="NZ_FONN01000012.1"/>
</dbReference>
<dbReference type="PANTHER" id="PTHR30204">
    <property type="entry name" value="REDOX-CYCLING DRUG-SENSING TRANSCRIPTIONAL ACTIVATOR SOXR"/>
    <property type="match status" value="1"/>
</dbReference>
<evidence type="ECO:0000313" key="4">
    <source>
        <dbReference type="EMBL" id="SFF05575.1"/>
    </source>
</evidence>
<evidence type="ECO:0000259" key="3">
    <source>
        <dbReference type="PROSITE" id="PS50937"/>
    </source>
</evidence>
<dbReference type="SUPFAM" id="SSF46955">
    <property type="entry name" value="Putative DNA-binding domain"/>
    <property type="match status" value="1"/>
</dbReference>
<dbReference type="InterPro" id="IPR009061">
    <property type="entry name" value="DNA-bd_dom_put_sf"/>
</dbReference>
<dbReference type="AlphaFoldDB" id="A0A1I2FJW1"/>
<proteinExistence type="predicted"/>
<organism evidence="4 5">
    <name type="scientific">Paenibacillus algorifonticola</name>
    <dbReference type="NCBI Taxonomy" id="684063"/>
    <lineage>
        <taxon>Bacteria</taxon>
        <taxon>Bacillati</taxon>
        <taxon>Bacillota</taxon>
        <taxon>Bacilli</taxon>
        <taxon>Bacillales</taxon>
        <taxon>Paenibacillaceae</taxon>
        <taxon>Paenibacillus</taxon>
    </lineage>
</organism>
<keyword evidence="2" id="KW-0175">Coiled coil</keyword>
<feature type="coiled-coil region" evidence="2">
    <location>
        <begin position="101"/>
        <end position="128"/>
    </location>
</feature>
<dbReference type="PANTHER" id="PTHR30204:SF83">
    <property type="entry name" value="TRANSCRIPTIONAL REGULATOR, MERR FAMILY"/>
    <property type="match status" value="1"/>
</dbReference>
<keyword evidence="1 4" id="KW-0238">DNA-binding</keyword>
<feature type="domain" description="HTH merR-type" evidence="3">
    <location>
        <begin position="19"/>
        <end position="88"/>
    </location>
</feature>
<name>A0A1I2FJW1_9BACL</name>
<dbReference type="InterPro" id="IPR047057">
    <property type="entry name" value="MerR_fam"/>
</dbReference>